<sequence>MPAAEVGYIVAQPADISFKAEAAGRLTPYRSADVRARVPGIVQRRLYDEGSDVRAGQVLFRIDPAQLQADSSAAQAALARAQAEAANATANAARARKLAPGKFISKNDLDAALAAERSANAAVQQARAALQGAQINQGYATVRAPISGRAGIQQVTEGALVGQGTATLLTTVDQIDPLYVEFSVGGNELTRLRQAGDGGGSSDITVILPDGSAYAHTAKLDYAGNVVNPATGAVKLRAVVPNPERLLMPGTFVTVRASLAEQKGAFRIPQTAVLRDAQGPYVLVVDAQGKAARKGLPEGRQEGADYIVDGGLAAGDKVIVSGLQRVQQPGQPVKGVPADAPKPAAKQG</sequence>
<dbReference type="Pfam" id="PF25944">
    <property type="entry name" value="Beta-barrel_RND"/>
    <property type="match status" value="1"/>
</dbReference>
<dbReference type="InterPro" id="IPR058626">
    <property type="entry name" value="MdtA-like_b-barrel"/>
</dbReference>
<keyword evidence="3" id="KW-0175">Coiled coil</keyword>
<organism evidence="9 10">
    <name type="scientific">Lysobacter soyae</name>
    <dbReference type="NCBI Taxonomy" id="2764185"/>
    <lineage>
        <taxon>Bacteria</taxon>
        <taxon>Pseudomonadati</taxon>
        <taxon>Pseudomonadota</taxon>
        <taxon>Gammaproteobacteria</taxon>
        <taxon>Lysobacterales</taxon>
        <taxon>Lysobacteraceae</taxon>
        <taxon>Lysobacter</taxon>
    </lineage>
</organism>
<feature type="region of interest" description="Disordered" evidence="4">
    <location>
        <begin position="327"/>
        <end position="348"/>
    </location>
</feature>
<dbReference type="NCBIfam" id="TIGR01730">
    <property type="entry name" value="RND_mfp"/>
    <property type="match status" value="1"/>
</dbReference>
<evidence type="ECO:0000313" key="9">
    <source>
        <dbReference type="EMBL" id="QYR53859.1"/>
    </source>
</evidence>
<name>A0ABX8WST5_9GAMM</name>
<feature type="domain" description="Multidrug resistance protein MdtA-like barrel-sandwich hybrid" evidence="6">
    <location>
        <begin position="30"/>
        <end position="171"/>
    </location>
</feature>
<evidence type="ECO:0000256" key="1">
    <source>
        <dbReference type="ARBA" id="ARBA00004519"/>
    </source>
</evidence>
<keyword evidence="10" id="KW-1185">Reference proteome</keyword>
<reference evidence="9 10" key="1">
    <citation type="submission" date="2021-08" db="EMBL/GenBank/DDBJ databases">
        <title>Lysobacter sp. strain CJ11 Genome sequencing and assembly.</title>
        <authorList>
            <person name="Kim I."/>
        </authorList>
    </citation>
    <scope>NUCLEOTIDE SEQUENCE [LARGE SCALE GENOMIC DNA]</scope>
    <source>
        <strain evidence="9 10">CJ11</strain>
    </source>
</reference>
<protein>
    <submittedName>
        <fullName evidence="9">Efflux RND transporter periplasmic adaptor subunit</fullName>
    </submittedName>
</protein>
<evidence type="ECO:0000313" key="10">
    <source>
        <dbReference type="Proteomes" id="UP000824755"/>
    </source>
</evidence>
<accession>A0ABX8WST5</accession>
<comment type="subcellular location">
    <subcellularLocation>
        <location evidence="1">Cell inner membrane</location>
        <topology evidence="1">Lipid-anchor</topology>
    </subcellularLocation>
</comment>
<dbReference type="Pfam" id="PF25876">
    <property type="entry name" value="HH_MFP_RND"/>
    <property type="match status" value="1"/>
</dbReference>
<dbReference type="Gene3D" id="2.40.420.20">
    <property type="match status" value="1"/>
</dbReference>
<evidence type="ECO:0000259" key="6">
    <source>
        <dbReference type="Pfam" id="PF25917"/>
    </source>
</evidence>
<feature type="domain" description="Multidrug resistance protein MdtA-like alpha-helical hairpin" evidence="5">
    <location>
        <begin position="73"/>
        <end position="139"/>
    </location>
</feature>
<dbReference type="Gene3D" id="2.40.30.170">
    <property type="match status" value="1"/>
</dbReference>
<evidence type="ECO:0000256" key="3">
    <source>
        <dbReference type="SAM" id="Coils"/>
    </source>
</evidence>
<dbReference type="PANTHER" id="PTHR30158:SF3">
    <property type="entry name" value="MULTIDRUG EFFLUX PUMP SUBUNIT ACRA-RELATED"/>
    <property type="match status" value="1"/>
</dbReference>
<feature type="domain" description="Multidrug resistance protein MdtA-like beta-barrel" evidence="7">
    <location>
        <begin position="177"/>
        <end position="258"/>
    </location>
</feature>
<dbReference type="EMBL" id="CP080544">
    <property type="protein sequence ID" value="QYR53859.1"/>
    <property type="molecule type" value="Genomic_DNA"/>
</dbReference>
<dbReference type="InterPro" id="IPR058627">
    <property type="entry name" value="MdtA-like_C"/>
</dbReference>
<dbReference type="SUPFAM" id="SSF111369">
    <property type="entry name" value="HlyD-like secretion proteins"/>
    <property type="match status" value="1"/>
</dbReference>
<evidence type="ECO:0000259" key="5">
    <source>
        <dbReference type="Pfam" id="PF25876"/>
    </source>
</evidence>
<dbReference type="Gene3D" id="1.10.287.470">
    <property type="entry name" value="Helix hairpin bin"/>
    <property type="match status" value="1"/>
</dbReference>
<dbReference type="InterPro" id="IPR058624">
    <property type="entry name" value="MdtA-like_HH"/>
</dbReference>
<dbReference type="InterPro" id="IPR006143">
    <property type="entry name" value="RND_pump_MFP"/>
</dbReference>
<proteinExistence type="inferred from homology"/>
<evidence type="ECO:0000259" key="7">
    <source>
        <dbReference type="Pfam" id="PF25944"/>
    </source>
</evidence>
<feature type="domain" description="Multidrug resistance protein MdtA-like C-terminal permuted SH3" evidence="8">
    <location>
        <begin position="268"/>
        <end position="325"/>
    </location>
</feature>
<evidence type="ECO:0000256" key="2">
    <source>
        <dbReference type="ARBA" id="ARBA00009477"/>
    </source>
</evidence>
<dbReference type="Pfam" id="PF25917">
    <property type="entry name" value="BSH_RND"/>
    <property type="match status" value="1"/>
</dbReference>
<dbReference type="Pfam" id="PF25967">
    <property type="entry name" value="RND-MFP_C"/>
    <property type="match status" value="1"/>
</dbReference>
<feature type="coiled-coil region" evidence="3">
    <location>
        <begin position="71"/>
        <end position="98"/>
    </location>
</feature>
<dbReference type="InterPro" id="IPR058625">
    <property type="entry name" value="MdtA-like_BSH"/>
</dbReference>
<gene>
    <name evidence="9" type="ORF">H8L67_00390</name>
</gene>
<dbReference type="PANTHER" id="PTHR30158">
    <property type="entry name" value="ACRA/E-RELATED COMPONENT OF DRUG EFFLUX TRANSPORTER"/>
    <property type="match status" value="1"/>
</dbReference>
<evidence type="ECO:0000259" key="8">
    <source>
        <dbReference type="Pfam" id="PF25967"/>
    </source>
</evidence>
<comment type="similarity">
    <text evidence="2">Belongs to the membrane fusion protein (MFP) (TC 8.A.1) family.</text>
</comment>
<dbReference type="Proteomes" id="UP000824755">
    <property type="component" value="Chromosome"/>
</dbReference>
<dbReference type="Gene3D" id="2.40.50.100">
    <property type="match status" value="1"/>
</dbReference>
<evidence type="ECO:0000256" key="4">
    <source>
        <dbReference type="SAM" id="MobiDB-lite"/>
    </source>
</evidence>